<evidence type="ECO:0000259" key="10">
    <source>
        <dbReference type="Pfam" id="PF07885"/>
    </source>
</evidence>
<feature type="transmembrane region" description="Helical" evidence="9">
    <location>
        <begin position="12"/>
        <end position="30"/>
    </location>
</feature>
<dbReference type="Proteomes" id="UP000266234">
    <property type="component" value="Unassembled WGS sequence"/>
</dbReference>
<keyword evidence="3 8" id="KW-0812">Transmembrane</keyword>
<keyword evidence="12" id="KW-1185">Reference proteome</keyword>
<accession>A0A395RIF5</accession>
<feature type="domain" description="Potassium channel" evidence="10">
    <location>
        <begin position="176"/>
        <end position="251"/>
    </location>
</feature>
<sequence>MLLLTSSQRTLMLQSIMLLLYLLLGAYVFSNIESWQYLDAVYWAVVTLFTVGFGDYYPDTELGRGLLIPFALAGIISLGLVINSVRNLIFEEGSRCVTVRIGNKKRKKTVNKILLNSGNLTLEPIQDDIRRSSTGPDTSKTEFDRRKAEFNLMRRIQAEASTRRRWVAMGTSTFSWLVLWLLGALVFQKAEHTYQGWSYFDALYFCFEAWTTIGYGDLSPVSNAGRSFYVFWSLLALPTMTVLISNASNTVVRVIRDITVLVGNITILPNDRPFLRNVKGLVHKITFGKLFSDLASEPSRSTACGNGARKQSIENLQQSSNEYRSRLASTSVPRVPILPLTGPLHANFPSLSTPDLSKRAQELTTAVDFQLLLTSEIRTVTGHLQEPQPHHYTFDEWVWYLKLLGEDEHSSKTHCRVETGHSQSQSSEDGYNGSAKWSWIGDQSPLLSCQLESEWILTRLIEKMRESLLLSKRVQVEDYRHLSYQRGQEKL</sequence>
<dbReference type="GO" id="GO:0005886">
    <property type="term" value="C:plasma membrane"/>
    <property type="evidence" value="ECO:0007669"/>
    <property type="project" value="TreeGrafter"/>
</dbReference>
<dbReference type="SUPFAM" id="SSF81324">
    <property type="entry name" value="Voltage-gated potassium channels"/>
    <property type="match status" value="2"/>
</dbReference>
<comment type="caution">
    <text evidence="11">The sequence shown here is derived from an EMBL/GenBank/DDBJ whole genome shotgun (WGS) entry which is preliminary data.</text>
</comment>
<keyword evidence="4 9" id="KW-1133">Transmembrane helix</keyword>
<feature type="transmembrane region" description="Helical" evidence="9">
    <location>
        <begin position="228"/>
        <end position="247"/>
    </location>
</feature>
<evidence type="ECO:0000256" key="6">
    <source>
        <dbReference type="ARBA" id="ARBA00023136"/>
    </source>
</evidence>
<evidence type="ECO:0000256" key="7">
    <source>
        <dbReference type="ARBA" id="ARBA00023303"/>
    </source>
</evidence>
<dbReference type="PRINTS" id="PR01333">
    <property type="entry name" value="2POREKCHANEL"/>
</dbReference>
<evidence type="ECO:0000256" key="4">
    <source>
        <dbReference type="ARBA" id="ARBA00022989"/>
    </source>
</evidence>
<evidence type="ECO:0000256" key="9">
    <source>
        <dbReference type="SAM" id="Phobius"/>
    </source>
</evidence>
<evidence type="ECO:0000256" key="3">
    <source>
        <dbReference type="ARBA" id="ARBA00022692"/>
    </source>
</evidence>
<feature type="transmembrane region" description="Helical" evidence="9">
    <location>
        <begin position="37"/>
        <end position="54"/>
    </location>
</feature>
<evidence type="ECO:0000256" key="1">
    <source>
        <dbReference type="ARBA" id="ARBA00004141"/>
    </source>
</evidence>
<dbReference type="EMBL" id="PXOG01000370">
    <property type="protein sequence ID" value="RGP59652.1"/>
    <property type="molecule type" value="Genomic_DNA"/>
</dbReference>
<organism evidence="11 12">
    <name type="scientific">Fusarium longipes</name>
    <dbReference type="NCBI Taxonomy" id="694270"/>
    <lineage>
        <taxon>Eukaryota</taxon>
        <taxon>Fungi</taxon>
        <taxon>Dikarya</taxon>
        <taxon>Ascomycota</taxon>
        <taxon>Pezizomycotina</taxon>
        <taxon>Sordariomycetes</taxon>
        <taxon>Hypocreomycetidae</taxon>
        <taxon>Hypocreales</taxon>
        <taxon>Nectriaceae</taxon>
        <taxon>Fusarium</taxon>
    </lineage>
</organism>
<feature type="domain" description="Potassium channel" evidence="10">
    <location>
        <begin position="16"/>
        <end position="90"/>
    </location>
</feature>
<reference evidence="11 12" key="1">
    <citation type="journal article" date="2018" name="PLoS Pathog.">
        <title>Evolution of structural diversity of trichothecenes, a family of toxins produced by plant pathogenic and entomopathogenic fungi.</title>
        <authorList>
            <person name="Proctor R.H."/>
            <person name="McCormick S.P."/>
            <person name="Kim H.S."/>
            <person name="Cardoza R.E."/>
            <person name="Stanley A.M."/>
            <person name="Lindo L."/>
            <person name="Kelly A."/>
            <person name="Brown D.W."/>
            <person name="Lee T."/>
            <person name="Vaughan M.M."/>
            <person name="Alexander N.J."/>
            <person name="Busman M."/>
            <person name="Gutierrez S."/>
        </authorList>
    </citation>
    <scope>NUCLEOTIDE SEQUENCE [LARGE SCALE GENOMIC DNA]</scope>
    <source>
        <strain evidence="11 12">NRRL 20695</strain>
    </source>
</reference>
<evidence type="ECO:0000313" key="11">
    <source>
        <dbReference type="EMBL" id="RGP59652.1"/>
    </source>
</evidence>
<dbReference type="GO" id="GO:0022841">
    <property type="term" value="F:potassium ion leak channel activity"/>
    <property type="evidence" value="ECO:0007669"/>
    <property type="project" value="TreeGrafter"/>
</dbReference>
<name>A0A395RIF5_9HYPO</name>
<dbReference type="GO" id="GO:0030322">
    <property type="term" value="P:stabilization of membrane potential"/>
    <property type="evidence" value="ECO:0007669"/>
    <property type="project" value="TreeGrafter"/>
</dbReference>
<dbReference type="PANTHER" id="PTHR11003:SF301">
    <property type="entry name" value="POTASSIUM CHANNEL PROTEIN"/>
    <property type="match status" value="1"/>
</dbReference>
<comment type="subcellular location">
    <subcellularLocation>
        <location evidence="1">Membrane</location>
        <topology evidence="1">Multi-pass membrane protein</topology>
    </subcellularLocation>
</comment>
<dbReference type="AlphaFoldDB" id="A0A395RIF5"/>
<evidence type="ECO:0000313" key="12">
    <source>
        <dbReference type="Proteomes" id="UP000266234"/>
    </source>
</evidence>
<proteinExistence type="inferred from homology"/>
<evidence type="ECO:0000256" key="8">
    <source>
        <dbReference type="RuleBase" id="RU003857"/>
    </source>
</evidence>
<keyword evidence="5 8" id="KW-0406">Ion transport</keyword>
<dbReference type="PANTHER" id="PTHR11003">
    <property type="entry name" value="POTASSIUM CHANNEL, SUBFAMILY K"/>
    <property type="match status" value="1"/>
</dbReference>
<keyword evidence="6 9" id="KW-0472">Membrane</keyword>
<evidence type="ECO:0000256" key="5">
    <source>
        <dbReference type="ARBA" id="ARBA00023065"/>
    </source>
</evidence>
<protein>
    <submittedName>
        <fullName evidence="11">Outward-rectifier potassium channel tok1</fullName>
    </submittedName>
</protein>
<keyword evidence="2 8" id="KW-0813">Transport</keyword>
<feature type="transmembrane region" description="Helical" evidence="9">
    <location>
        <begin position="166"/>
        <end position="187"/>
    </location>
</feature>
<dbReference type="Pfam" id="PF07885">
    <property type="entry name" value="Ion_trans_2"/>
    <property type="match status" value="2"/>
</dbReference>
<gene>
    <name evidence="11" type="ORF">FLONG3_11123</name>
</gene>
<dbReference type="GO" id="GO:0015271">
    <property type="term" value="F:outward rectifier potassium channel activity"/>
    <property type="evidence" value="ECO:0007669"/>
    <property type="project" value="TreeGrafter"/>
</dbReference>
<feature type="transmembrane region" description="Helical" evidence="9">
    <location>
        <begin position="66"/>
        <end position="85"/>
    </location>
</feature>
<keyword evidence="7 8" id="KW-0407">Ion channel</keyword>
<comment type="similarity">
    <text evidence="8">Belongs to the two pore domain potassium channel (TC 1.A.1.8) family.</text>
</comment>
<dbReference type="STRING" id="694270.A0A395RIF5"/>
<dbReference type="Gene3D" id="1.10.287.70">
    <property type="match status" value="2"/>
</dbReference>
<dbReference type="InterPro" id="IPR003280">
    <property type="entry name" value="2pore_dom_K_chnl"/>
</dbReference>
<evidence type="ECO:0000256" key="2">
    <source>
        <dbReference type="ARBA" id="ARBA00022448"/>
    </source>
</evidence>
<dbReference type="OrthoDB" id="297496at2759"/>
<dbReference type="InterPro" id="IPR013099">
    <property type="entry name" value="K_chnl_dom"/>
</dbReference>